<evidence type="ECO:0000313" key="3">
    <source>
        <dbReference type="Proteomes" id="UP000590542"/>
    </source>
</evidence>
<feature type="signal peptide" evidence="1">
    <location>
        <begin position="1"/>
        <end position="20"/>
    </location>
</feature>
<evidence type="ECO:0000313" key="2">
    <source>
        <dbReference type="EMBL" id="NMB91924.1"/>
    </source>
</evidence>
<evidence type="ECO:0008006" key="4">
    <source>
        <dbReference type="Google" id="ProtNLM"/>
    </source>
</evidence>
<keyword evidence="1" id="KW-0732">Signal</keyword>
<comment type="caution">
    <text evidence="2">The sequence shown here is derived from an EMBL/GenBank/DDBJ whole genome shotgun (WGS) entry which is preliminary data.</text>
</comment>
<dbReference type="PROSITE" id="PS51257">
    <property type="entry name" value="PROKAR_LIPOPROTEIN"/>
    <property type="match status" value="1"/>
</dbReference>
<organism evidence="2 3">
    <name type="scientific">candidate division WWE3 bacterium</name>
    <dbReference type="NCBI Taxonomy" id="2053526"/>
    <lineage>
        <taxon>Bacteria</taxon>
        <taxon>Katanobacteria</taxon>
    </lineage>
</organism>
<proteinExistence type="predicted"/>
<protein>
    <recommendedName>
        <fullName evidence="4">Lipoprotein</fullName>
    </recommendedName>
</protein>
<evidence type="ECO:0000256" key="1">
    <source>
        <dbReference type="SAM" id="SignalP"/>
    </source>
</evidence>
<dbReference type="EMBL" id="JAAZNV010000012">
    <property type="protein sequence ID" value="NMB91924.1"/>
    <property type="molecule type" value="Genomic_DNA"/>
</dbReference>
<name>A0A7X9E7Q2_UNCKA</name>
<dbReference type="Proteomes" id="UP000590542">
    <property type="component" value="Unassembled WGS sequence"/>
</dbReference>
<sequence>MKKILAFILLSAMVSGCASTTVTSVLNNVATSEKQPLSPEVDNALTTACAATIGRIAADRVEETLPLCVNRVREFFEYHDQLWLDSDEIYFVSLDVVRLWSDARIKTYAEAYGCQNGCVIQFDNFPAAKILDVLQEEMVEMGNNLRSKGYVVPIYEK</sequence>
<dbReference type="AlphaFoldDB" id="A0A7X9E7Q2"/>
<reference evidence="2 3" key="1">
    <citation type="journal article" date="2020" name="Biotechnol. Biofuels">
        <title>New insights from the biogas microbiome by comprehensive genome-resolved metagenomics of nearly 1600 species originating from multiple anaerobic digesters.</title>
        <authorList>
            <person name="Campanaro S."/>
            <person name="Treu L."/>
            <person name="Rodriguez-R L.M."/>
            <person name="Kovalovszki A."/>
            <person name="Ziels R.M."/>
            <person name="Maus I."/>
            <person name="Zhu X."/>
            <person name="Kougias P.G."/>
            <person name="Basile A."/>
            <person name="Luo G."/>
            <person name="Schluter A."/>
            <person name="Konstantinidis K.T."/>
            <person name="Angelidaki I."/>
        </authorList>
    </citation>
    <scope>NUCLEOTIDE SEQUENCE [LARGE SCALE GENOMIC DNA]</scope>
    <source>
        <strain evidence="2">AS27yjCOA_202</strain>
    </source>
</reference>
<accession>A0A7X9E7Q2</accession>
<feature type="chain" id="PRO_5031297163" description="Lipoprotein" evidence="1">
    <location>
        <begin position="21"/>
        <end position="157"/>
    </location>
</feature>
<gene>
    <name evidence="2" type="ORF">GYA37_03725</name>
</gene>